<reference evidence="7 8" key="1">
    <citation type="submission" date="2024-08" db="EMBL/GenBank/DDBJ databases">
        <authorList>
            <person name="Lu H."/>
        </authorList>
    </citation>
    <scope>NUCLEOTIDE SEQUENCE [LARGE SCALE GENOMIC DNA]</scope>
    <source>
        <strain evidence="7 8">BYS78W</strain>
    </source>
</reference>
<keyword evidence="8" id="KW-1185">Reference proteome</keyword>
<dbReference type="InterPro" id="IPR011990">
    <property type="entry name" value="TPR-like_helical_dom_sf"/>
</dbReference>
<dbReference type="Pfam" id="PF13650">
    <property type="entry name" value="Asp_protease_2"/>
    <property type="match status" value="2"/>
</dbReference>
<dbReference type="PANTHER" id="PTHR44858:SF1">
    <property type="entry name" value="UDP-N-ACETYLGLUCOSAMINE--PEPTIDE N-ACETYLGLUCOSAMINYLTRANSFERASE SPINDLY-RELATED"/>
    <property type="match status" value="1"/>
</dbReference>
<sequence>MNASQKRSWRWSAAGAALLVGAQAAWADCHLSQLEIPVRIVNHRPIATLTLNGTEVPMLLDSGAFFSMLPASTATQLGLPLQNPPRGLVVRGYTGKVEDLRMTRVEKVGFRDSEIADVDFVVGGNELGSGIQGVLGRNFLSMADTEYDLAHGVVRLVFPKGECKATNLADWAGDAPVIVTALESNAREYANEVRVAVRINGVELRALMDTGAPTTSLRLASARRADIKEGDLKQSGWASGIGEGRARSWTGPMASFELGGEKIVDNVVKIDEVDYSRNDMLLGLDYFLSHRIYVSRLQKKVYATWNGGPVFARNASDRADDPRYAARPADVAPDDADALARRGEAAAARGELAKALEDLDRACELAPSSADNFLARARVHLALRQAAKARLDLDQALTLKPDLSEARVTRAALRVSAGQRDGALADLGALDAGLPPSDQMRERLAGLYARLNLAPEALRQWGLWLPAHGTDVRLAGVLNDRCWLRTRLNQDVAQALEDCKAAVDKDGGEALYLDSLGWTYLRLDDARKAVEAFDAAIKLKALPFAHYGRALAEQRLGQADAARSDLEAARRLGKDVDERVRVAGLPVAGDAPMKP</sequence>
<evidence type="ECO:0000256" key="5">
    <source>
        <dbReference type="SAM" id="SignalP"/>
    </source>
</evidence>
<keyword evidence="3 4" id="KW-0802">TPR repeat</keyword>
<dbReference type="CDD" id="cd05483">
    <property type="entry name" value="retropepsin_like_bacteria"/>
    <property type="match status" value="2"/>
</dbReference>
<evidence type="ECO:0000259" key="6">
    <source>
        <dbReference type="PROSITE" id="PS50175"/>
    </source>
</evidence>
<dbReference type="Proteomes" id="UP001606134">
    <property type="component" value="Unassembled WGS sequence"/>
</dbReference>
<feature type="chain" id="PRO_5046127281" evidence="5">
    <location>
        <begin position="28"/>
        <end position="595"/>
    </location>
</feature>
<evidence type="ECO:0000256" key="1">
    <source>
        <dbReference type="ARBA" id="ARBA00022737"/>
    </source>
</evidence>
<feature type="repeat" description="TPR" evidence="4">
    <location>
        <begin position="510"/>
        <end position="543"/>
    </location>
</feature>
<dbReference type="SUPFAM" id="SSF50630">
    <property type="entry name" value="Acid proteases"/>
    <property type="match status" value="2"/>
</dbReference>
<accession>A0ABW7HKN5</accession>
<dbReference type="InterPro" id="IPR021109">
    <property type="entry name" value="Peptidase_aspartic_dom_sf"/>
</dbReference>
<keyword evidence="2" id="KW-0378">Hydrolase</keyword>
<dbReference type="InterPro" id="IPR034122">
    <property type="entry name" value="Retropepsin-like_bacterial"/>
</dbReference>
<dbReference type="Gene3D" id="2.40.70.10">
    <property type="entry name" value="Acid Proteases"/>
    <property type="match status" value="2"/>
</dbReference>
<dbReference type="Pfam" id="PF13181">
    <property type="entry name" value="TPR_8"/>
    <property type="match status" value="1"/>
</dbReference>
<keyword evidence="5" id="KW-0732">Signal</keyword>
<gene>
    <name evidence="7" type="ORF">ACG04R_27545</name>
</gene>
<feature type="repeat" description="TPR" evidence="4">
    <location>
        <begin position="336"/>
        <end position="369"/>
    </location>
</feature>
<name>A0ABW7HKN5_9BURK</name>
<evidence type="ECO:0000313" key="7">
    <source>
        <dbReference type="EMBL" id="MFG6490450.1"/>
    </source>
</evidence>
<feature type="domain" description="Peptidase A2" evidence="6">
    <location>
        <begin position="56"/>
        <end position="139"/>
    </location>
</feature>
<dbReference type="Gene3D" id="1.25.40.10">
    <property type="entry name" value="Tetratricopeptide repeat domain"/>
    <property type="match status" value="2"/>
</dbReference>
<evidence type="ECO:0000313" key="8">
    <source>
        <dbReference type="Proteomes" id="UP001606134"/>
    </source>
</evidence>
<organism evidence="7 8">
    <name type="scientific">Pelomonas candidula</name>
    <dbReference type="NCBI Taxonomy" id="3299025"/>
    <lineage>
        <taxon>Bacteria</taxon>
        <taxon>Pseudomonadati</taxon>
        <taxon>Pseudomonadota</taxon>
        <taxon>Betaproteobacteria</taxon>
        <taxon>Burkholderiales</taxon>
        <taxon>Sphaerotilaceae</taxon>
        <taxon>Roseateles</taxon>
    </lineage>
</organism>
<evidence type="ECO:0000256" key="3">
    <source>
        <dbReference type="ARBA" id="ARBA00022803"/>
    </source>
</evidence>
<dbReference type="PROSITE" id="PS50175">
    <property type="entry name" value="ASP_PROT_RETROV"/>
    <property type="match status" value="1"/>
</dbReference>
<dbReference type="RefSeq" id="WP_394417687.1">
    <property type="nucleotide sequence ID" value="NZ_JBIGIC010000023.1"/>
</dbReference>
<dbReference type="InterPro" id="IPR050498">
    <property type="entry name" value="Ycf3"/>
</dbReference>
<dbReference type="SUPFAM" id="SSF48452">
    <property type="entry name" value="TPR-like"/>
    <property type="match status" value="1"/>
</dbReference>
<proteinExistence type="predicted"/>
<evidence type="ECO:0000256" key="4">
    <source>
        <dbReference type="PROSITE-ProRule" id="PRU00339"/>
    </source>
</evidence>
<keyword evidence="1" id="KW-0677">Repeat</keyword>
<dbReference type="InterPro" id="IPR019734">
    <property type="entry name" value="TPR_rpt"/>
</dbReference>
<dbReference type="PANTHER" id="PTHR44858">
    <property type="entry name" value="TETRATRICOPEPTIDE REPEAT PROTEIN 6"/>
    <property type="match status" value="1"/>
</dbReference>
<keyword evidence="7" id="KW-0645">Protease</keyword>
<dbReference type="SMART" id="SM00028">
    <property type="entry name" value="TPR"/>
    <property type="match status" value="4"/>
</dbReference>
<dbReference type="GO" id="GO:0008233">
    <property type="term" value="F:peptidase activity"/>
    <property type="evidence" value="ECO:0007669"/>
    <property type="project" value="UniProtKB-KW"/>
</dbReference>
<evidence type="ECO:0000256" key="2">
    <source>
        <dbReference type="ARBA" id="ARBA00022801"/>
    </source>
</evidence>
<dbReference type="GO" id="GO:0006508">
    <property type="term" value="P:proteolysis"/>
    <property type="evidence" value="ECO:0007669"/>
    <property type="project" value="UniProtKB-KW"/>
</dbReference>
<protein>
    <submittedName>
        <fullName evidence="7">Aspartyl protease family protein</fullName>
    </submittedName>
</protein>
<feature type="signal peptide" evidence="5">
    <location>
        <begin position="1"/>
        <end position="27"/>
    </location>
</feature>
<dbReference type="InterPro" id="IPR001995">
    <property type="entry name" value="Peptidase_A2_cat"/>
</dbReference>
<dbReference type="EMBL" id="JBIGIC010000023">
    <property type="protein sequence ID" value="MFG6490450.1"/>
    <property type="molecule type" value="Genomic_DNA"/>
</dbReference>
<comment type="caution">
    <text evidence="7">The sequence shown here is derived from an EMBL/GenBank/DDBJ whole genome shotgun (WGS) entry which is preliminary data.</text>
</comment>
<dbReference type="PROSITE" id="PS50005">
    <property type="entry name" value="TPR"/>
    <property type="match status" value="2"/>
</dbReference>